<feature type="transmembrane region" description="Helical" evidence="1">
    <location>
        <begin position="25"/>
        <end position="45"/>
    </location>
</feature>
<evidence type="ECO:0000313" key="3">
    <source>
        <dbReference type="Proteomes" id="UP000829116"/>
    </source>
</evidence>
<organism evidence="2 3">
    <name type="scientific">Moellerella wisconsensis</name>
    <dbReference type="NCBI Taxonomy" id="158849"/>
    <lineage>
        <taxon>Bacteria</taxon>
        <taxon>Pseudomonadati</taxon>
        <taxon>Pseudomonadota</taxon>
        <taxon>Gammaproteobacteria</taxon>
        <taxon>Enterobacterales</taxon>
        <taxon>Morganellaceae</taxon>
        <taxon>Moellerella</taxon>
    </lineage>
</organism>
<dbReference type="AlphaFoldDB" id="A0A9Q8Q3Q1"/>
<keyword evidence="1" id="KW-1133">Transmembrane helix</keyword>
<evidence type="ECO:0000313" key="2">
    <source>
        <dbReference type="EMBL" id="UNH31647.1"/>
    </source>
</evidence>
<evidence type="ECO:0000256" key="1">
    <source>
        <dbReference type="SAM" id="Phobius"/>
    </source>
</evidence>
<feature type="transmembrane region" description="Helical" evidence="1">
    <location>
        <begin position="57"/>
        <end position="77"/>
    </location>
</feature>
<gene>
    <name evidence="2" type="ORF">MNY72_04950</name>
</gene>
<sequence length="131" mass="14433">MDKSNISKIDIHPLDKYIKWMANKYIMLSIFIFILIFGVISSYIYDNSIMIVKSGSLGAMIGTLLTLSPMFSSGIYLSRPESSPFARLDKEAKIIKTTDEGRKASSGVACGVVLIIISTFVSTFGDLITLH</sequence>
<protein>
    <submittedName>
        <fullName evidence="2">Uncharacterized protein</fullName>
    </submittedName>
</protein>
<reference evidence="2" key="1">
    <citation type="submission" date="2022-03" db="EMBL/GenBank/DDBJ databases">
        <title>ESBL-producing Moellerella wisconsensis and Escherichia marmotae isolated from wild game meat.</title>
        <authorList>
            <person name="Biggel M."/>
        </authorList>
    </citation>
    <scope>NUCLEOTIDE SEQUENCE</scope>
    <source>
        <strain evidence="2">W51</strain>
    </source>
</reference>
<name>A0A9Q8Q3Q1_9GAMM</name>
<dbReference type="Proteomes" id="UP000829116">
    <property type="component" value="Chromosome"/>
</dbReference>
<proteinExistence type="predicted"/>
<keyword evidence="1" id="KW-0472">Membrane</keyword>
<dbReference type="EMBL" id="CP093245">
    <property type="protein sequence ID" value="UNH31647.1"/>
    <property type="molecule type" value="Genomic_DNA"/>
</dbReference>
<feature type="transmembrane region" description="Helical" evidence="1">
    <location>
        <begin position="104"/>
        <end position="125"/>
    </location>
</feature>
<accession>A0A9Q8Q3Q1</accession>
<keyword evidence="1" id="KW-0812">Transmembrane</keyword>
<dbReference type="RefSeq" id="WP_241542615.1">
    <property type="nucleotide sequence ID" value="NZ_CAWQWN010000001.1"/>
</dbReference>